<comment type="caution">
    <text evidence="1">The sequence shown here is derived from an EMBL/GenBank/DDBJ whole genome shotgun (WGS) entry which is preliminary data.</text>
</comment>
<proteinExistence type="predicted"/>
<evidence type="ECO:0000313" key="1">
    <source>
        <dbReference type="EMBL" id="TWB77838.1"/>
    </source>
</evidence>
<organism evidence="1 2">
    <name type="scientific">Nitrospirillum amazonense</name>
    <dbReference type="NCBI Taxonomy" id="28077"/>
    <lineage>
        <taxon>Bacteria</taxon>
        <taxon>Pseudomonadati</taxon>
        <taxon>Pseudomonadota</taxon>
        <taxon>Alphaproteobacteria</taxon>
        <taxon>Rhodospirillales</taxon>
        <taxon>Azospirillaceae</taxon>
        <taxon>Nitrospirillum</taxon>
    </lineage>
</organism>
<sequence length="109" mass="12423">MRRMEGDPPYVRPPSGMAFYGRLCRRGTRYCIRLRRIRHPLKKSGRRKRGEHMAHGIGLTQLGFAGIRHLSDAVPAPTRKWGRTACEAWTLRAQGFFEDGPMALLAANF</sequence>
<accession>A0A560K3D0</accession>
<dbReference type="EMBL" id="VITV01000003">
    <property type="protein sequence ID" value="TWB77838.1"/>
    <property type="molecule type" value="Genomic_DNA"/>
</dbReference>
<reference evidence="1 2" key="1">
    <citation type="submission" date="2019-06" db="EMBL/GenBank/DDBJ databases">
        <title>Genomic Encyclopedia of Type Strains, Phase IV (KMG-V): Genome sequencing to study the core and pangenomes of soil and plant-associated prokaryotes.</title>
        <authorList>
            <person name="Whitman W."/>
        </authorList>
    </citation>
    <scope>NUCLEOTIDE SEQUENCE [LARGE SCALE GENOMIC DNA]</scope>
    <source>
        <strain evidence="1 2">BR 12005</strain>
    </source>
</reference>
<evidence type="ECO:0000313" key="2">
    <source>
        <dbReference type="Proteomes" id="UP000320516"/>
    </source>
</evidence>
<gene>
    <name evidence="1" type="ORF">FBZ87_103657</name>
</gene>
<dbReference type="AlphaFoldDB" id="A0A560K3D0"/>
<dbReference type="Proteomes" id="UP000320516">
    <property type="component" value="Unassembled WGS sequence"/>
</dbReference>
<protein>
    <submittedName>
        <fullName evidence="1">Uncharacterized protein</fullName>
    </submittedName>
</protein>
<name>A0A560K3D0_9PROT</name>